<protein>
    <recommendedName>
        <fullName evidence="3">PKD domain-containing protein</fullName>
    </recommendedName>
</protein>
<dbReference type="OrthoDB" id="646668at2"/>
<evidence type="ECO:0008006" key="3">
    <source>
        <dbReference type="Google" id="ProtNLM"/>
    </source>
</evidence>
<dbReference type="EMBL" id="FXTB01000005">
    <property type="protein sequence ID" value="SMO69609.1"/>
    <property type="molecule type" value="Genomic_DNA"/>
</dbReference>
<name>A0A521DD57_SACCC</name>
<dbReference type="AlphaFoldDB" id="A0A521DD57"/>
<dbReference type="PROSITE" id="PS51257">
    <property type="entry name" value="PROKAR_LIPOPROTEIN"/>
    <property type="match status" value="1"/>
</dbReference>
<dbReference type="Proteomes" id="UP000319040">
    <property type="component" value="Unassembled WGS sequence"/>
</dbReference>
<accession>A0A521DD57</accession>
<dbReference type="RefSeq" id="WP_142533545.1">
    <property type="nucleotide sequence ID" value="NZ_FXTB01000005.1"/>
</dbReference>
<sequence>MKINNLIGLFAGVSLMAFSACEPIEDRDVLSNSFEVENIELKVVQATEGGNKMSVQMLTPGVTGYWDYILDTKSSDRVEVVFPFTGEHTFTYYATTPYMTNGKPGATEFLSKTVSVKVDKLDEPLPEAYYALVGDDLGGKTWVFDKEHLWFDGRVAWWVMVAGYNWQELWWDSNDPIDPNGKMVFDLKGAPNYTYHTGPDDAGSVGSFAFNGDFTTITFKNQPILGSNSDRVNPESIYEIKALTSEQMILYTPTNGGGTGWLWVFKAVEEI</sequence>
<gene>
    <name evidence="1" type="ORF">SAMN06265379_10584</name>
</gene>
<organism evidence="1 2">
    <name type="scientific">Saccharicrinis carchari</name>
    <dbReference type="NCBI Taxonomy" id="1168039"/>
    <lineage>
        <taxon>Bacteria</taxon>
        <taxon>Pseudomonadati</taxon>
        <taxon>Bacteroidota</taxon>
        <taxon>Bacteroidia</taxon>
        <taxon>Marinilabiliales</taxon>
        <taxon>Marinilabiliaceae</taxon>
        <taxon>Saccharicrinis</taxon>
    </lineage>
</organism>
<reference evidence="1 2" key="1">
    <citation type="submission" date="2017-05" db="EMBL/GenBank/DDBJ databases">
        <authorList>
            <person name="Varghese N."/>
            <person name="Submissions S."/>
        </authorList>
    </citation>
    <scope>NUCLEOTIDE SEQUENCE [LARGE SCALE GENOMIC DNA]</scope>
    <source>
        <strain evidence="1 2">DSM 27040</strain>
    </source>
</reference>
<proteinExistence type="predicted"/>
<evidence type="ECO:0000313" key="2">
    <source>
        <dbReference type="Proteomes" id="UP000319040"/>
    </source>
</evidence>
<evidence type="ECO:0000313" key="1">
    <source>
        <dbReference type="EMBL" id="SMO69609.1"/>
    </source>
</evidence>
<keyword evidence="2" id="KW-1185">Reference proteome</keyword>